<keyword evidence="2" id="KW-1133">Transmembrane helix</keyword>
<gene>
    <name evidence="3" type="ORF">FHS40_006783</name>
</gene>
<comment type="caution">
    <text evidence="3">The sequence shown here is derived from an EMBL/GenBank/DDBJ whole genome shotgun (WGS) entry which is preliminary data.</text>
</comment>
<feature type="transmembrane region" description="Helical" evidence="2">
    <location>
        <begin position="74"/>
        <end position="92"/>
    </location>
</feature>
<evidence type="ECO:0000313" key="4">
    <source>
        <dbReference type="Proteomes" id="UP000549009"/>
    </source>
</evidence>
<organism evidence="3 4">
    <name type="scientific">Streptomyces spectabilis</name>
    <dbReference type="NCBI Taxonomy" id="68270"/>
    <lineage>
        <taxon>Bacteria</taxon>
        <taxon>Bacillati</taxon>
        <taxon>Actinomycetota</taxon>
        <taxon>Actinomycetes</taxon>
        <taxon>Kitasatosporales</taxon>
        <taxon>Streptomycetaceae</taxon>
        <taxon>Streptomyces</taxon>
    </lineage>
</organism>
<protein>
    <recommendedName>
        <fullName evidence="5">DUF4367 domain-containing protein</fullName>
    </recommendedName>
</protein>
<evidence type="ECO:0008006" key="5">
    <source>
        <dbReference type="Google" id="ProtNLM"/>
    </source>
</evidence>
<evidence type="ECO:0000313" key="3">
    <source>
        <dbReference type="EMBL" id="MBB5107666.1"/>
    </source>
</evidence>
<sequence length="311" mass="33289">MAEPERERPGGELPDELRALGRALDRPESGETMVERVLAQIAAEGALVRRPGPRDRLRESARRLRRALRARRRALAASVCGLLAVLALTPPVRAAVVDWFDFGGVEVRYDPSPPPRSGGPPGCSGPSVSLARAARDAGLRPVVPRALGAPDGVTVTRAPRDRSLITLCWRAEGGGTVRLDEFPAPLDPGFSKLIKGDPEWVDLGGGAPALWFARPHRLEFWLREASGERWFRTVRAAGPTLLWTDGRLTLRLEGVPSKRRAMEVAKSAGPDGNAPRSAGVPEVKCDGGAEGPRPPVTGGRTCASEGARRGD</sequence>
<feature type="region of interest" description="Disordered" evidence="1">
    <location>
        <begin position="261"/>
        <end position="311"/>
    </location>
</feature>
<keyword evidence="2" id="KW-0472">Membrane</keyword>
<dbReference type="AlphaFoldDB" id="A0A7W8EXD2"/>
<accession>A0A7W8EXD2</accession>
<name>A0A7W8EXD2_STRST</name>
<feature type="region of interest" description="Disordered" evidence="1">
    <location>
        <begin position="1"/>
        <end position="31"/>
    </location>
</feature>
<feature type="compositionally biased region" description="Basic and acidic residues" evidence="1">
    <location>
        <begin position="1"/>
        <end position="29"/>
    </location>
</feature>
<dbReference type="EMBL" id="JACHJD010000014">
    <property type="protein sequence ID" value="MBB5107666.1"/>
    <property type="molecule type" value="Genomic_DNA"/>
</dbReference>
<proteinExistence type="predicted"/>
<feature type="region of interest" description="Disordered" evidence="1">
    <location>
        <begin position="111"/>
        <end position="130"/>
    </location>
</feature>
<keyword evidence="4" id="KW-1185">Reference proteome</keyword>
<reference evidence="3 4" key="1">
    <citation type="submission" date="2020-08" db="EMBL/GenBank/DDBJ databases">
        <title>Genomic Encyclopedia of Type Strains, Phase III (KMG-III): the genomes of soil and plant-associated and newly described type strains.</title>
        <authorList>
            <person name="Whitman W."/>
        </authorList>
    </citation>
    <scope>NUCLEOTIDE SEQUENCE [LARGE SCALE GENOMIC DNA]</scope>
    <source>
        <strain evidence="3 4">CECT 3146</strain>
    </source>
</reference>
<dbReference type="Proteomes" id="UP000549009">
    <property type="component" value="Unassembled WGS sequence"/>
</dbReference>
<keyword evidence="2" id="KW-0812">Transmembrane</keyword>
<dbReference type="RefSeq" id="WP_229878539.1">
    <property type="nucleotide sequence ID" value="NZ_BMSQ01000001.1"/>
</dbReference>
<evidence type="ECO:0000256" key="1">
    <source>
        <dbReference type="SAM" id="MobiDB-lite"/>
    </source>
</evidence>
<evidence type="ECO:0000256" key="2">
    <source>
        <dbReference type="SAM" id="Phobius"/>
    </source>
</evidence>